<dbReference type="Pfam" id="PF18651">
    <property type="entry name" value="CshA_NR2"/>
    <property type="match status" value="1"/>
</dbReference>
<dbReference type="InterPro" id="IPR013783">
    <property type="entry name" value="Ig-like_fold"/>
</dbReference>
<name>A0A511JE71_9CELL</name>
<dbReference type="RefSeq" id="WP_146843915.1">
    <property type="nucleotide sequence ID" value="NZ_BJWG01000016.1"/>
</dbReference>
<dbReference type="InterPro" id="IPR001434">
    <property type="entry name" value="OmcB-like_DUF11"/>
</dbReference>
<proteinExistence type="predicted"/>
<protein>
    <recommendedName>
        <fullName evidence="7">DUF11 domain-containing protein</fullName>
    </recommendedName>
</protein>
<accession>A0A511JE71</accession>
<dbReference type="InterPro" id="IPR045474">
    <property type="entry name" value="GEVED"/>
</dbReference>
<dbReference type="OrthoDB" id="134475at2"/>
<evidence type="ECO:0000259" key="3">
    <source>
        <dbReference type="Pfam" id="PF18651"/>
    </source>
</evidence>
<evidence type="ECO:0000259" key="4">
    <source>
        <dbReference type="Pfam" id="PF20009"/>
    </source>
</evidence>
<dbReference type="Proteomes" id="UP000321720">
    <property type="component" value="Unassembled WGS sequence"/>
</dbReference>
<reference evidence="5 6" key="1">
    <citation type="submission" date="2019-07" db="EMBL/GenBank/DDBJ databases">
        <title>Whole genome shotgun sequence of Cellulomonas composti NBRC 100758.</title>
        <authorList>
            <person name="Hosoyama A."/>
            <person name="Uohara A."/>
            <person name="Ohji S."/>
            <person name="Ichikawa N."/>
        </authorList>
    </citation>
    <scope>NUCLEOTIDE SEQUENCE [LARGE SCALE GENOMIC DNA]</scope>
    <source>
        <strain evidence="5 6">NBRC 100758</strain>
    </source>
</reference>
<sequence>MRMRWLWTTMAVFGLVAASVVALPSAPAESAIGDFGTSTGSGSAVVANAGDGRYKDRIVWTNWGTAGSSLTGKSVTTWQQVGATTRVEVTCTLSNISGGTLNVYRPGTWAPDGFTRLYRTSDATNNLVSGIGITDNGDVVSFRVVCGTANLVTYTDTTFTTAASTDAISLAGIVIADAEATNGSEYVYATPTTTGATWRVIDAYAGTCSSTYQGRVVAASNQLQLTSSGECSSPGYSATAVLVADGSTGANFTVYGSGLAAVSVGYVLGVDYGDAPASYGVAGGVVQPTWNGGTLSTTNQSIVTGGAVVSARIGTMTAPDKVRLGANAFPNATPPSSANAAGDTGWAVPPATALTADEDATTSPTITVQRGAFTSYSHTAVACVTGTFVRGWIDWDRNGMFDSDEASGTVTCAASAATLVFTIPGDVPDGVASGGDTTFLRLQAAITSAQLGPTKVVAAGEVEDWPVTLRVPRLTVTKTTPSTQIPASGSTVVYTLTVKNAGNGDFTTTYPAYVYDNYAGATAVAAYTTSTTPGSWTATAPQTGMRRWTGALTAGSTVTITVTMTVNASLPALPVMTNVVRVSSSAYTDLTAAGTCTVGSADELAQACAVHALYRAGLTLTKQAYYASGSQAGTLIPTGTALPPGTQVTWNYTITNTGSGPLTNVVLTDDATDTKTSASGTTVTTGKPTITCSGAPAVTPGTTVTIPTIAAGANRVCTATGTIGSP</sequence>
<evidence type="ECO:0000259" key="2">
    <source>
        <dbReference type="Pfam" id="PF01345"/>
    </source>
</evidence>
<dbReference type="Pfam" id="PF01345">
    <property type="entry name" value="DUF11"/>
    <property type="match status" value="1"/>
</dbReference>
<evidence type="ECO:0000313" key="6">
    <source>
        <dbReference type="Proteomes" id="UP000321720"/>
    </source>
</evidence>
<dbReference type="Pfam" id="PF20009">
    <property type="entry name" value="GEVED"/>
    <property type="match status" value="1"/>
</dbReference>
<dbReference type="Gene3D" id="2.60.40.10">
    <property type="entry name" value="Immunoglobulins"/>
    <property type="match status" value="1"/>
</dbReference>
<dbReference type="GO" id="GO:0005975">
    <property type="term" value="P:carbohydrate metabolic process"/>
    <property type="evidence" value="ECO:0007669"/>
    <property type="project" value="UniProtKB-ARBA"/>
</dbReference>
<feature type="domain" description="DUF11" evidence="2">
    <location>
        <begin position="474"/>
        <end position="589"/>
    </location>
</feature>
<keyword evidence="1" id="KW-0732">Signal</keyword>
<feature type="domain" description="GEVED" evidence="4">
    <location>
        <begin position="389"/>
        <end position="468"/>
    </location>
</feature>
<comment type="caution">
    <text evidence="5">The sequence shown here is derived from an EMBL/GenBank/DDBJ whole genome shotgun (WGS) entry which is preliminary data.</text>
</comment>
<evidence type="ECO:0000256" key="1">
    <source>
        <dbReference type="SAM" id="SignalP"/>
    </source>
</evidence>
<dbReference type="EMBL" id="BJWG01000016">
    <property type="protein sequence ID" value="GEL96281.1"/>
    <property type="molecule type" value="Genomic_DNA"/>
</dbReference>
<dbReference type="InterPro" id="IPR040683">
    <property type="entry name" value="CshA_NR2"/>
</dbReference>
<evidence type="ECO:0008006" key="7">
    <source>
        <dbReference type="Google" id="ProtNLM"/>
    </source>
</evidence>
<organism evidence="5 6">
    <name type="scientific">Cellulomonas composti</name>
    <dbReference type="NCBI Taxonomy" id="266130"/>
    <lineage>
        <taxon>Bacteria</taxon>
        <taxon>Bacillati</taxon>
        <taxon>Actinomycetota</taxon>
        <taxon>Actinomycetes</taxon>
        <taxon>Micrococcales</taxon>
        <taxon>Cellulomonadaceae</taxon>
        <taxon>Cellulomonas</taxon>
    </lineage>
</organism>
<keyword evidence="6" id="KW-1185">Reference proteome</keyword>
<feature type="chain" id="PRO_5038685846" description="DUF11 domain-containing protein" evidence="1">
    <location>
        <begin position="31"/>
        <end position="726"/>
    </location>
</feature>
<feature type="signal peptide" evidence="1">
    <location>
        <begin position="1"/>
        <end position="30"/>
    </location>
</feature>
<dbReference type="AlphaFoldDB" id="A0A511JE71"/>
<feature type="domain" description="Surface adhesin CshA non-repetitive" evidence="3">
    <location>
        <begin position="56"/>
        <end position="267"/>
    </location>
</feature>
<gene>
    <name evidence="5" type="ORF">CCO02nite_29390</name>
</gene>
<evidence type="ECO:0000313" key="5">
    <source>
        <dbReference type="EMBL" id="GEL96281.1"/>
    </source>
</evidence>